<dbReference type="RefSeq" id="WP_119525557.1">
    <property type="nucleotide sequence ID" value="NZ_NRHC01000089.1"/>
</dbReference>
<dbReference type="GO" id="GO:0009380">
    <property type="term" value="C:excinuclease repair complex"/>
    <property type="evidence" value="ECO:0007669"/>
    <property type="project" value="InterPro"/>
</dbReference>
<dbReference type="InterPro" id="IPR027417">
    <property type="entry name" value="P-loop_NTPase"/>
</dbReference>
<sequence>MSNEKLYDLVSNYEPAGDQITAIAEVSSWLDQGVRDMTIHGVTGSGKTFTMANIINKVNRPAVVYSPNKVLAYQLYEELKAFFPNNAVHYYVSTFDLYRPEFVKNNEFHTKQSVSNEILEQMVLDATTALATGRRDIIIVASLSCIYGTGAPEMYEKSIINLDINTPISQQELINRLEHAGYRHTTGKLQRTLYRQTRGKVLVCANAYEEQMRVWELSFDEEGYLERIQQSTRDTKNGEIIDAQRNLKTGHIYPATRHTQDFYTNEELDILYEKMINEAKGIRNKLRPDQYEILIQRIEEDINQIKFTGYCNGIENYAWYFNRKNFNRTYTDDDYENMRPYTLFSYLHDDTVFFIDESHLALGQIQAAARADYSRKKDLISSGIRLPSCVINRPLKGHEVREYNFQNVYVSATPNDRELELSGKEHTARLFIRPTYLLDPEVEVVYVNELEGISYTQHVIQQIRETKANGGAVLLRCPDSKIAKHYERLLVDLGYRAKVMLAETPAPERRLLVERLQSVDNTLEPLDVIIGVNLIREGLDIPRVEKVLIVYADVGGFLNDTTSLIQVIGRAARNTNGKVYIYMNNREKMTKQIEDAITQTMERRQLQMDYNRVNNKTPRTAVANSYLNNMIARSYQEDHEDLFADAKDLGFDLNEITIDAEQKMIHARSLALNHASKKAAHQALDAIREENEEETNQETPSRKGIPLPGSEGYAQWLEEQQSENLGEMSETKHNIFTSRRRRK</sequence>
<feature type="domain" description="Helicase C-terminal" evidence="5">
    <location>
        <begin position="458"/>
        <end position="612"/>
    </location>
</feature>
<dbReference type="GO" id="GO:0004518">
    <property type="term" value="F:nuclease activity"/>
    <property type="evidence" value="ECO:0007669"/>
    <property type="project" value="UniProtKB-KW"/>
</dbReference>
<dbReference type="GO" id="GO:0006289">
    <property type="term" value="P:nucleotide-excision repair"/>
    <property type="evidence" value="ECO:0007669"/>
    <property type="project" value="InterPro"/>
</dbReference>
<gene>
    <name evidence="6" type="ORF">CKF54_06520</name>
</gene>
<protein>
    <recommendedName>
        <fullName evidence="8">UvrABC system protein B</fullName>
    </recommendedName>
</protein>
<dbReference type="Pfam" id="PF04851">
    <property type="entry name" value="ResIII"/>
    <property type="match status" value="1"/>
</dbReference>
<organism evidence="6 7">
    <name type="scientific">Psittacicella hinzii</name>
    <dbReference type="NCBI Taxonomy" id="2028575"/>
    <lineage>
        <taxon>Bacteria</taxon>
        <taxon>Pseudomonadati</taxon>
        <taxon>Pseudomonadota</taxon>
        <taxon>Gammaproteobacteria</taxon>
        <taxon>Pasteurellales</taxon>
        <taxon>Psittacicellaceae</taxon>
        <taxon>Psittacicella</taxon>
    </lineage>
</organism>
<dbReference type="InterPro" id="IPR006935">
    <property type="entry name" value="Helicase/UvrB_N"/>
</dbReference>
<dbReference type="Pfam" id="PF12344">
    <property type="entry name" value="UvrB"/>
    <property type="match status" value="1"/>
</dbReference>
<dbReference type="InterPro" id="IPR001650">
    <property type="entry name" value="Helicase_C-like"/>
</dbReference>
<dbReference type="PROSITE" id="PS51192">
    <property type="entry name" value="HELICASE_ATP_BIND_1"/>
    <property type="match status" value="1"/>
</dbReference>
<dbReference type="Proteomes" id="UP000265691">
    <property type="component" value="Unassembled WGS sequence"/>
</dbReference>
<dbReference type="PANTHER" id="PTHR24029">
    <property type="entry name" value="UVRABC SYSTEM PROTEIN B"/>
    <property type="match status" value="1"/>
</dbReference>
<evidence type="ECO:0000256" key="3">
    <source>
        <dbReference type="SAM" id="MobiDB-lite"/>
    </source>
</evidence>
<evidence type="ECO:0000259" key="5">
    <source>
        <dbReference type="PROSITE" id="PS51194"/>
    </source>
</evidence>
<keyword evidence="7" id="KW-1185">Reference proteome</keyword>
<proteinExistence type="predicted"/>
<keyword evidence="2" id="KW-0267">Excision nuclease</keyword>
<reference evidence="6 7" key="1">
    <citation type="submission" date="2017-08" db="EMBL/GenBank/DDBJ databases">
        <title>Reclassification of Bisgaard taxon 37 and 44.</title>
        <authorList>
            <person name="Christensen H."/>
        </authorList>
    </citation>
    <scope>NUCLEOTIDE SEQUENCE [LARGE SCALE GENOMIC DNA]</scope>
    <source>
        <strain evidence="6 7">B96_3</strain>
    </source>
</reference>
<dbReference type="PANTHER" id="PTHR24029:SF0">
    <property type="entry name" value="UVRABC SYSTEM PROTEIN B"/>
    <property type="match status" value="1"/>
</dbReference>
<dbReference type="GO" id="GO:0003677">
    <property type="term" value="F:DNA binding"/>
    <property type="evidence" value="ECO:0007669"/>
    <property type="project" value="InterPro"/>
</dbReference>
<evidence type="ECO:0008006" key="8">
    <source>
        <dbReference type="Google" id="ProtNLM"/>
    </source>
</evidence>
<accession>A0A3A1Y2M5</accession>
<evidence type="ECO:0000313" key="6">
    <source>
        <dbReference type="EMBL" id="RIY31539.1"/>
    </source>
</evidence>
<keyword evidence="1" id="KW-0228">DNA excision</keyword>
<dbReference type="GO" id="GO:0016887">
    <property type="term" value="F:ATP hydrolysis activity"/>
    <property type="evidence" value="ECO:0007669"/>
    <property type="project" value="InterPro"/>
</dbReference>
<comment type="caution">
    <text evidence="6">The sequence shown here is derived from an EMBL/GenBank/DDBJ whole genome shotgun (WGS) entry which is preliminary data.</text>
</comment>
<dbReference type="InterPro" id="IPR004807">
    <property type="entry name" value="UvrB"/>
</dbReference>
<dbReference type="Gene3D" id="6.10.140.240">
    <property type="match status" value="1"/>
</dbReference>
<dbReference type="GO" id="GO:0005524">
    <property type="term" value="F:ATP binding"/>
    <property type="evidence" value="ECO:0007669"/>
    <property type="project" value="InterPro"/>
</dbReference>
<dbReference type="SMART" id="SM00490">
    <property type="entry name" value="HELICc"/>
    <property type="match status" value="1"/>
</dbReference>
<dbReference type="SUPFAM" id="SSF52540">
    <property type="entry name" value="P-loop containing nucleoside triphosphate hydrolases"/>
    <property type="match status" value="2"/>
</dbReference>
<dbReference type="SMART" id="SM00487">
    <property type="entry name" value="DEXDc"/>
    <property type="match status" value="1"/>
</dbReference>
<keyword evidence="2" id="KW-0227">DNA damage</keyword>
<dbReference type="AlphaFoldDB" id="A0A3A1Y2M5"/>
<dbReference type="EMBL" id="NRHC01000089">
    <property type="protein sequence ID" value="RIY31539.1"/>
    <property type="molecule type" value="Genomic_DNA"/>
</dbReference>
<dbReference type="OrthoDB" id="9806651at2"/>
<evidence type="ECO:0000259" key="4">
    <source>
        <dbReference type="PROSITE" id="PS51192"/>
    </source>
</evidence>
<keyword evidence="2" id="KW-0234">DNA repair</keyword>
<feature type="domain" description="Helicase ATP-binding" evidence="4">
    <location>
        <begin position="28"/>
        <end position="170"/>
    </location>
</feature>
<dbReference type="PROSITE" id="PS51194">
    <property type="entry name" value="HELICASE_CTER"/>
    <property type="match status" value="1"/>
</dbReference>
<dbReference type="Gene3D" id="3.40.50.300">
    <property type="entry name" value="P-loop containing nucleotide triphosphate hydrolases"/>
    <property type="match status" value="3"/>
</dbReference>
<evidence type="ECO:0000256" key="1">
    <source>
        <dbReference type="ARBA" id="ARBA00022769"/>
    </source>
</evidence>
<evidence type="ECO:0000313" key="7">
    <source>
        <dbReference type="Proteomes" id="UP000265691"/>
    </source>
</evidence>
<name>A0A3A1Y2M5_9GAMM</name>
<dbReference type="Pfam" id="PF00271">
    <property type="entry name" value="Helicase_C"/>
    <property type="match status" value="1"/>
</dbReference>
<evidence type="ECO:0000256" key="2">
    <source>
        <dbReference type="ARBA" id="ARBA00022881"/>
    </source>
</evidence>
<feature type="region of interest" description="Disordered" evidence="3">
    <location>
        <begin position="690"/>
        <end position="743"/>
    </location>
</feature>
<dbReference type="InterPro" id="IPR024759">
    <property type="entry name" value="UvrB_YAD/RRR_dom"/>
</dbReference>
<dbReference type="InterPro" id="IPR014001">
    <property type="entry name" value="Helicase_ATP-bd"/>
</dbReference>